<dbReference type="PROSITE" id="PS51257">
    <property type="entry name" value="PROKAR_LIPOPROTEIN"/>
    <property type="match status" value="1"/>
</dbReference>
<name>A0A5B8US93_9SPHI</name>
<dbReference type="Proteomes" id="UP000321479">
    <property type="component" value="Chromosome"/>
</dbReference>
<dbReference type="RefSeq" id="WP_147030517.1">
    <property type="nucleotide sequence ID" value="NZ_CP042436.1"/>
</dbReference>
<evidence type="ECO:0000313" key="2">
    <source>
        <dbReference type="EMBL" id="QEC61940.1"/>
    </source>
</evidence>
<evidence type="ECO:0000256" key="1">
    <source>
        <dbReference type="SAM" id="SignalP"/>
    </source>
</evidence>
<evidence type="ECO:0000313" key="3">
    <source>
        <dbReference type="Proteomes" id="UP000321479"/>
    </source>
</evidence>
<feature type="chain" id="PRO_5022951245" description="Lipoprotein" evidence="1">
    <location>
        <begin position="23"/>
        <end position="166"/>
    </location>
</feature>
<evidence type="ECO:0008006" key="4">
    <source>
        <dbReference type="Google" id="ProtNLM"/>
    </source>
</evidence>
<protein>
    <recommendedName>
        <fullName evidence="4">Lipoprotein</fullName>
    </recommendedName>
</protein>
<proteinExistence type="predicted"/>
<feature type="signal peptide" evidence="1">
    <location>
        <begin position="1"/>
        <end position="22"/>
    </location>
</feature>
<organism evidence="2 3">
    <name type="scientific">Mucilaginibacter ginsenosidivorans</name>
    <dbReference type="NCBI Taxonomy" id="398053"/>
    <lineage>
        <taxon>Bacteria</taxon>
        <taxon>Pseudomonadati</taxon>
        <taxon>Bacteroidota</taxon>
        <taxon>Sphingobacteriia</taxon>
        <taxon>Sphingobacteriales</taxon>
        <taxon>Sphingobacteriaceae</taxon>
        <taxon>Mucilaginibacter</taxon>
    </lineage>
</organism>
<reference evidence="2 3" key="1">
    <citation type="journal article" date="2017" name="Curr. Microbiol.">
        <title>Mucilaginibacter ginsenosidivorans sp. nov., Isolated from Soil of Ginseng Field.</title>
        <authorList>
            <person name="Kim M.M."/>
            <person name="Siddiqi M.Z."/>
            <person name="Im W.T."/>
        </authorList>
    </citation>
    <scope>NUCLEOTIDE SEQUENCE [LARGE SCALE GENOMIC DNA]</scope>
    <source>
        <strain evidence="2 3">Gsoil 3017</strain>
    </source>
</reference>
<dbReference type="OrthoDB" id="676815at2"/>
<accession>A0A5B8US93</accession>
<gene>
    <name evidence="2" type="ORF">FRZ54_04850</name>
</gene>
<keyword evidence="1" id="KW-0732">Signal</keyword>
<keyword evidence="3" id="KW-1185">Reference proteome</keyword>
<dbReference type="KEGG" id="mgin:FRZ54_04850"/>
<dbReference type="AlphaFoldDB" id="A0A5B8US93"/>
<dbReference type="EMBL" id="CP042436">
    <property type="protein sequence ID" value="QEC61940.1"/>
    <property type="molecule type" value="Genomic_DNA"/>
</dbReference>
<sequence length="166" mass="17460">MKRTLLALLALPVLASCTTSNANPGPVIKQGLKTTGATYGFPDVIPVDSANKMIGSYLNSINYTGNDSDARAFTLNASLLRLYLDSLSGSSTITGLKVFLAHRLSYVNSGHANKNCGYSNNGLTLILAGYTSSGEYVYYTNNLVIDNSMACPTNCPPGTAGNPLLP</sequence>